<feature type="region of interest" description="Disordered" evidence="13">
    <location>
        <begin position="951"/>
        <end position="1047"/>
    </location>
</feature>
<dbReference type="GO" id="GO:0006897">
    <property type="term" value="P:endocytosis"/>
    <property type="evidence" value="ECO:0007669"/>
    <property type="project" value="UniProtKB-KW"/>
</dbReference>
<feature type="compositionally biased region" description="Polar residues" evidence="13">
    <location>
        <begin position="478"/>
        <end position="499"/>
    </location>
</feature>
<evidence type="ECO:0000313" key="18">
    <source>
        <dbReference type="Proteomes" id="UP001304895"/>
    </source>
</evidence>
<comment type="subunit">
    <text evidence="4">Component of the PAN1 actin cytoskeleton-regulatory complex.</text>
</comment>
<feature type="compositionally biased region" description="Low complexity" evidence="13">
    <location>
        <begin position="1060"/>
        <end position="1069"/>
    </location>
</feature>
<dbReference type="CDD" id="cd00052">
    <property type="entry name" value="EH"/>
    <property type="match status" value="3"/>
</dbReference>
<feature type="region of interest" description="Disordered" evidence="13">
    <location>
        <begin position="395"/>
        <end position="520"/>
    </location>
</feature>
<dbReference type="SUPFAM" id="SSF46934">
    <property type="entry name" value="UBA-like"/>
    <property type="match status" value="1"/>
</dbReference>
<evidence type="ECO:0000256" key="9">
    <source>
        <dbReference type="ARBA" id="ARBA00023203"/>
    </source>
</evidence>
<feature type="compositionally biased region" description="Polar residues" evidence="13">
    <location>
        <begin position="865"/>
        <end position="874"/>
    </location>
</feature>
<dbReference type="Pfam" id="PF12763">
    <property type="entry name" value="EH"/>
    <property type="match status" value="3"/>
</dbReference>
<feature type="compositionally biased region" description="Polar residues" evidence="13">
    <location>
        <begin position="999"/>
        <end position="1010"/>
    </location>
</feature>
<accession>A0AAN6UMH0</accession>
<evidence type="ECO:0000256" key="6">
    <source>
        <dbReference type="ARBA" id="ARBA00022753"/>
    </source>
</evidence>
<evidence type="ECO:0000256" key="4">
    <source>
        <dbReference type="ARBA" id="ARBA00011159"/>
    </source>
</evidence>
<reference evidence="17" key="1">
    <citation type="journal article" date="2023" name="Mol. Phylogenet. Evol.">
        <title>Genome-scale phylogeny and comparative genomics of the fungal order Sordariales.</title>
        <authorList>
            <person name="Hensen N."/>
            <person name="Bonometti L."/>
            <person name="Westerberg I."/>
            <person name="Brannstrom I.O."/>
            <person name="Guillou S."/>
            <person name="Cros-Aarteil S."/>
            <person name="Calhoun S."/>
            <person name="Haridas S."/>
            <person name="Kuo A."/>
            <person name="Mondo S."/>
            <person name="Pangilinan J."/>
            <person name="Riley R."/>
            <person name="LaButti K."/>
            <person name="Andreopoulos B."/>
            <person name="Lipzen A."/>
            <person name="Chen C."/>
            <person name="Yan M."/>
            <person name="Daum C."/>
            <person name="Ng V."/>
            <person name="Clum A."/>
            <person name="Steindorff A."/>
            <person name="Ohm R.A."/>
            <person name="Martin F."/>
            <person name="Silar P."/>
            <person name="Natvig D.O."/>
            <person name="Lalanne C."/>
            <person name="Gautier V."/>
            <person name="Ament-Velasquez S.L."/>
            <person name="Kruys A."/>
            <person name="Hutchinson M.I."/>
            <person name="Powell A.J."/>
            <person name="Barry K."/>
            <person name="Miller A.N."/>
            <person name="Grigoriev I.V."/>
            <person name="Debuchy R."/>
            <person name="Gladieux P."/>
            <person name="Hiltunen Thoren M."/>
            <person name="Johannesson H."/>
        </authorList>
    </citation>
    <scope>NUCLEOTIDE SEQUENCE</scope>
    <source>
        <strain evidence="17">CBS 123565</strain>
    </source>
</reference>
<feature type="compositionally biased region" description="Polar residues" evidence="13">
    <location>
        <begin position="247"/>
        <end position="256"/>
    </location>
</feature>
<evidence type="ECO:0000256" key="5">
    <source>
        <dbReference type="ARBA" id="ARBA00022583"/>
    </source>
</evidence>
<keyword evidence="10" id="KW-0963">Cytoplasm</keyword>
<dbReference type="Gene3D" id="1.10.238.10">
    <property type="entry name" value="EF-hand"/>
    <property type="match status" value="3"/>
</dbReference>
<dbReference type="PROSITE" id="PS50030">
    <property type="entry name" value="UBA"/>
    <property type="match status" value="1"/>
</dbReference>
<reference evidence="17" key="2">
    <citation type="submission" date="2023-05" db="EMBL/GenBank/DDBJ databases">
        <authorList>
            <consortium name="Lawrence Berkeley National Laboratory"/>
            <person name="Steindorff A."/>
            <person name="Hensen N."/>
            <person name="Bonometti L."/>
            <person name="Westerberg I."/>
            <person name="Brannstrom I.O."/>
            <person name="Guillou S."/>
            <person name="Cros-Aarteil S."/>
            <person name="Calhoun S."/>
            <person name="Haridas S."/>
            <person name="Kuo A."/>
            <person name="Mondo S."/>
            <person name="Pangilinan J."/>
            <person name="Riley R."/>
            <person name="Labutti K."/>
            <person name="Andreopoulos B."/>
            <person name="Lipzen A."/>
            <person name="Chen C."/>
            <person name="Yanf M."/>
            <person name="Daum C."/>
            <person name="Ng V."/>
            <person name="Clum A."/>
            <person name="Ohm R."/>
            <person name="Martin F."/>
            <person name="Silar P."/>
            <person name="Natvig D."/>
            <person name="Lalanne C."/>
            <person name="Gautier V."/>
            <person name="Ament-Velasquez S.L."/>
            <person name="Kruys A."/>
            <person name="Hutchinson M.I."/>
            <person name="Powell A.J."/>
            <person name="Barry K."/>
            <person name="Miller A.N."/>
            <person name="Grigoriev I.V."/>
            <person name="Debuchy R."/>
            <person name="Gladieux P."/>
            <person name="Thoren M.H."/>
            <person name="Johannesson H."/>
        </authorList>
    </citation>
    <scope>NUCLEOTIDE SEQUENCE</scope>
    <source>
        <strain evidence="17">CBS 123565</strain>
    </source>
</reference>
<dbReference type="EMBL" id="MU853405">
    <property type="protein sequence ID" value="KAK4135753.1"/>
    <property type="molecule type" value="Genomic_DNA"/>
</dbReference>
<feature type="region of interest" description="Disordered" evidence="13">
    <location>
        <begin position="1208"/>
        <end position="1268"/>
    </location>
</feature>
<dbReference type="SMART" id="SM00027">
    <property type="entry name" value="EH"/>
    <property type="match status" value="3"/>
</dbReference>
<dbReference type="GO" id="GO:0030479">
    <property type="term" value="C:actin cortical patch"/>
    <property type="evidence" value="ECO:0007669"/>
    <property type="project" value="UniProtKB-SubCell"/>
</dbReference>
<evidence type="ECO:0000256" key="13">
    <source>
        <dbReference type="SAM" id="MobiDB-lite"/>
    </source>
</evidence>
<proteinExistence type="predicted"/>
<evidence type="ECO:0000256" key="3">
    <source>
        <dbReference type="ARBA" id="ARBA00004413"/>
    </source>
</evidence>
<evidence type="ECO:0000259" key="15">
    <source>
        <dbReference type="PROSITE" id="PS50031"/>
    </source>
</evidence>
<dbReference type="GO" id="GO:0016197">
    <property type="term" value="P:endosomal transport"/>
    <property type="evidence" value="ECO:0007669"/>
    <property type="project" value="TreeGrafter"/>
</dbReference>
<feature type="compositionally biased region" description="Polar residues" evidence="13">
    <location>
        <begin position="830"/>
        <end position="845"/>
    </location>
</feature>
<evidence type="ECO:0000256" key="7">
    <source>
        <dbReference type="ARBA" id="ARBA00022837"/>
    </source>
</evidence>
<keyword evidence="5" id="KW-0254">Endocytosis</keyword>
<evidence type="ECO:0000313" key="17">
    <source>
        <dbReference type="EMBL" id="KAK4135753.1"/>
    </source>
</evidence>
<comment type="subcellular location">
    <subcellularLocation>
        <location evidence="3">Cell membrane</location>
        <topology evidence="3">Peripheral membrane protein</topology>
        <orientation evidence="3">Cytoplasmic side</orientation>
    </subcellularLocation>
    <subcellularLocation>
        <location evidence="2">Cytoplasm</location>
        <location evidence="2">Cytoskeleton</location>
        <location evidence="2">Actin patch</location>
    </subcellularLocation>
    <subcellularLocation>
        <location evidence="1">Endosome membrane</location>
        <topology evidence="1">Peripheral membrane protein</topology>
        <orientation evidence="1">Cytoplasmic side</orientation>
    </subcellularLocation>
</comment>
<feature type="domain" description="EH" evidence="15">
    <location>
        <begin position="299"/>
        <end position="392"/>
    </location>
</feature>
<dbReference type="GO" id="GO:0003779">
    <property type="term" value="F:actin binding"/>
    <property type="evidence" value="ECO:0007669"/>
    <property type="project" value="UniProtKB-KW"/>
</dbReference>
<feature type="compositionally biased region" description="Polar residues" evidence="13">
    <location>
        <begin position="1155"/>
        <end position="1164"/>
    </location>
</feature>
<dbReference type="InterPro" id="IPR009060">
    <property type="entry name" value="UBA-like_sf"/>
</dbReference>
<feature type="compositionally biased region" description="Low complexity" evidence="13">
    <location>
        <begin position="395"/>
        <end position="404"/>
    </location>
</feature>
<name>A0AAN6UMH0_9PEZI</name>
<feature type="region of interest" description="Disordered" evidence="13">
    <location>
        <begin position="825"/>
        <end position="929"/>
    </location>
</feature>
<evidence type="ECO:0000256" key="12">
    <source>
        <dbReference type="SAM" id="Coils"/>
    </source>
</evidence>
<feature type="compositionally biased region" description="Polar residues" evidence="13">
    <location>
        <begin position="1208"/>
        <end position="1229"/>
    </location>
</feature>
<feature type="compositionally biased region" description="Low complexity" evidence="13">
    <location>
        <begin position="1037"/>
        <end position="1047"/>
    </location>
</feature>
<evidence type="ECO:0000256" key="11">
    <source>
        <dbReference type="ARBA" id="ARBA00025194"/>
    </source>
</evidence>
<comment type="caution">
    <text evidence="17">The sequence shown here is derived from an EMBL/GenBank/DDBJ whole genome shotgun (WGS) entry which is preliminary data.</text>
</comment>
<feature type="compositionally biased region" description="Low complexity" evidence="13">
    <location>
        <begin position="1165"/>
        <end position="1191"/>
    </location>
</feature>
<dbReference type="Proteomes" id="UP001304895">
    <property type="component" value="Unassembled WGS sequence"/>
</dbReference>
<evidence type="ECO:0000259" key="14">
    <source>
        <dbReference type="PROSITE" id="PS50030"/>
    </source>
</evidence>
<dbReference type="GO" id="GO:0005509">
    <property type="term" value="F:calcium ion binding"/>
    <property type="evidence" value="ECO:0007669"/>
    <property type="project" value="InterPro"/>
</dbReference>
<feature type="compositionally biased region" description="Pro residues" evidence="13">
    <location>
        <begin position="456"/>
        <end position="466"/>
    </location>
</feature>
<dbReference type="PANTHER" id="PTHR11216:SF170">
    <property type="entry name" value="DYNAMIN ASSOCIATED PROTEIN 160, ISOFORM D"/>
    <property type="match status" value="1"/>
</dbReference>
<dbReference type="PANTHER" id="PTHR11216">
    <property type="entry name" value="EH DOMAIN"/>
    <property type="match status" value="1"/>
</dbReference>
<feature type="domain" description="EH" evidence="15">
    <location>
        <begin position="147"/>
        <end position="238"/>
    </location>
</feature>
<keyword evidence="10" id="KW-0206">Cytoskeleton</keyword>
<dbReference type="PROSITE" id="PS50222">
    <property type="entry name" value="EF_HAND_2"/>
    <property type="match status" value="1"/>
</dbReference>
<organism evidence="17 18">
    <name type="scientific">Trichocladium antarcticum</name>
    <dbReference type="NCBI Taxonomy" id="1450529"/>
    <lineage>
        <taxon>Eukaryota</taxon>
        <taxon>Fungi</taxon>
        <taxon>Dikarya</taxon>
        <taxon>Ascomycota</taxon>
        <taxon>Pezizomycotina</taxon>
        <taxon>Sordariomycetes</taxon>
        <taxon>Sordariomycetidae</taxon>
        <taxon>Sordariales</taxon>
        <taxon>Chaetomiaceae</taxon>
        <taxon>Trichocladium</taxon>
    </lineage>
</organism>
<comment type="function">
    <text evidence="11">Component of the PAN1 actin cytoskeleton-regulatory complex required for the internalization of endosomes during actin-coupled endocytosis. The complex links the site of endocytosis to the cell membrane-associated actin cytoskeleton. Mediates uptake of external molecules and vacuolar degradation of plasma membrane proteins. Plays a role in the proper organization of the cell membrane-associated actin cytoskeleton and promotes its destabilization.</text>
</comment>
<dbReference type="PROSITE" id="PS00018">
    <property type="entry name" value="EF_HAND_1"/>
    <property type="match status" value="1"/>
</dbReference>
<evidence type="ECO:0000256" key="1">
    <source>
        <dbReference type="ARBA" id="ARBA00004125"/>
    </source>
</evidence>
<dbReference type="PROSITE" id="PS50031">
    <property type="entry name" value="EH"/>
    <property type="match status" value="3"/>
</dbReference>
<dbReference type="InterPro" id="IPR018247">
    <property type="entry name" value="EF_Hand_1_Ca_BS"/>
</dbReference>
<feature type="region of interest" description="Disordered" evidence="13">
    <location>
        <begin position="1060"/>
        <end position="1192"/>
    </location>
</feature>
<feature type="coiled-coil region" evidence="12">
    <location>
        <begin position="525"/>
        <end position="706"/>
    </location>
</feature>
<keyword evidence="18" id="KW-1185">Reference proteome</keyword>
<evidence type="ECO:0000256" key="10">
    <source>
        <dbReference type="ARBA" id="ARBA00023212"/>
    </source>
</evidence>
<dbReference type="InterPro" id="IPR011992">
    <property type="entry name" value="EF-hand-dom_pair"/>
</dbReference>
<feature type="compositionally biased region" description="Polar residues" evidence="13">
    <location>
        <begin position="1070"/>
        <end position="1082"/>
    </location>
</feature>
<evidence type="ECO:0000256" key="2">
    <source>
        <dbReference type="ARBA" id="ARBA00004134"/>
    </source>
</evidence>
<sequence length="1308" mass="137311">MASEPPVDAGVPNLNLTAEEKRVYGQLFRQADVESVGVVTGEIAVKFFEKTRLDSRVLGEIWQIADRENRGFLTPAGFGIVLRLIGHAQAGREPSPEMALQQGPLPRFEGIMVAPAPPPPPPALQSPQGTGGPGPGPIRIPPLTPDKVAQYAGLFERQTLQNGNMLPGEAAKQIFEKSGLPNEILGRIWMLADTEQRGALVQTEFVIAMHLLTSMKTGSLRGLPTILPAALYEAATRRGSLGAGIPRQQSPTTATPPISAVPRQLTGQGPLPQMRTGSPLGRPPIAAPTTGDWLVTPTDKVRFDQLYDELDKTKRGFISGEDAVPFFSQSNLSEDALAQIWDLADINSEGRLTKDEFAVAMYLIRQQRGKPAGTNTLPATLPPALIPPSLRVQARPATATAASAFDPPSRPQPPARPSAMEDLFGLDDLPPPPAPAQIPIRTGGSLGGDPFATSASPPPPSSPARPSPSASNFRPFVPSSSFGRGLTSQPTGGSNTSASAKPVNFGAPIEDDLLGDTEPQANKTINNDTTELANLSNQIGSLTKQVQGVQAQRSATQNELSQANAQKKTFEQRLGQLRAMYEKEAQDVRLLETQLTTAKNETKKLQAEFGMIDASYQDLQNQHRQVVAALQADQQENVNLKEKIRTVNAEIAQLKPQIEKLKSEARQQKGLVAINKKQLATNEGEREKLKSETEDLARSNEELARQITASNSPPLAQVASPALSTASANNPFFRRTGSTDITATFASPIRSFTDKTFDDVFGPVAPSSQAGTPPPPAAAVMFKQNTGTSTGSVGSFATPASTSPNVSRQPTVVVEPSSLAGFPPFVDASESLSTSRQVSPPLSRTETNREEQFSPVPGPIEPAPTGQSFASGSGSDVPRAASVTSATEAKPVANAFGVISGESNKSPAANNESDPFGADQDRAKEDFESAFASFKQARAAPNANTDTAKAFTIFNSEFPPISELERDDESDSESDRGGFDDDFAPASPLSRAPMKSIDSRSASPTLSKSTPDAAAKAASAAAPEQAAGSEKPIPTASSPSNLSNLSISNVDDIFGSAAAHQTALAATSSNASRPTTATTTQKGASAFDDLDDDFEGLEDAKEGSADDDFANISRSGLDDFNAVFDSSPPPSQPKSDSAKSGPPFGVESSFDFGNLSVTSTANSTAGPASASGKMPAPAAAAAAPTTNAQTAESHDWDALFAGLDEQTPTASSMTLGSSTGAEGNVSANGNAREAEPATAATLARPDAPGRALTEAGEHDDPILKNLTGMGYPRKDALAALEKYDYNLDRVSARSVNHAAGPKKGNWMV</sequence>
<keyword evidence="6" id="KW-0967">Endosome</keyword>
<feature type="domain" description="UBA" evidence="14">
    <location>
        <begin position="1257"/>
        <end position="1297"/>
    </location>
</feature>
<feature type="region of interest" description="Disordered" evidence="13">
    <location>
        <begin position="789"/>
        <end position="809"/>
    </location>
</feature>
<dbReference type="GO" id="GO:0005886">
    <property type="term" value="C:plasma membrane"/>
    <property type="evidence" value="ECO:0007669"/>
    <property type="project" value="UniProtKB-SubCell"/>
</dbReference>
<dbReference type="InterPro" id="IPR000261">
    <property type="entry name" value="EH_dom"/>
</dbReference>
<feature type="compositionally biased region" description="Low complexity" evidence="13">
    <location>
        <begin position="1013"/>
        <end position="1027"/>
    </location>
</feature>
<feature type="region of interest" description="Disordered" evidence="13">
    <location>
        <begin position="242"/>
        <end position="269"/>
    </location>
</feature>
<keyword evidence="9" id="KW-0009">Actin-binding</keyword>
<feature type="compositionally biased region" description="Acidic residues" evidence="13">
    <location>
        <begin position="1088"/>
        <end position="1097"/>
    </location>
</feature>
<dbReference type="InterPro" id="IPR015940">
    <property type="entry name" value="UBA"/>
</dbReference>
<feature type="compositionally biased region" description="Pro residues" evidence="13">
    <location>
        <begin position="115"/>
        <end position="124"/>
    </location>
</feature>
<feature type="domain" description="EH" evidence="15">
    <location>
        <begin position="20"/>
        <end position="96"/>
    </location>
</feature>
<dbReference type="InterPro" id="IPR002048">
    <property type="entry name" value="EF_hand_dom"/>
</dbReference>
<keyword evidence="7" id="KW-0106">Calcium</keyword>
<dbReference type="SUPFAM" id="SSF47473">
    <property type="entry name" value="EF-hand"/>
    <property type="match status" value="3"/>
</dbReference>
<keyword evidence="8 12" id="KW-0175">Coiled coil</keyword>
<feature type="domain" description="EF-hand" evidence="16">
    <location>
        <begin position="332"/>
        <end position="367"/>
    </location>
</feature>
<dbReference type="GO" id="GO:0010008">
    <property type="term" value="C:endosome membrane"/>
    <property type="evidence" value="ECO:0007669"/>
    <property type="project" value="UniProtKB-SubCell"/>
</dbReference>
<feature type="compositionally biased region" description="Polar residues" evidence="13">
    <location>
        <begin position="901"/>
        <end position="913"/>
    </location>
</feature>
<evidence type="ECO:0000259" key="16">
    <source>
        <dbReference type="PROSITE" id="PS50222"/>
    </source>
</evidence>
<feature type="region of interest" description="Disordered" evidence="13">
    <location>
        <begin position="115"/>
        <end position="138"/>
    </location>
</feature>
<gene>
    <name evidence="17" type="ORF">BT67DRAFT_259562</name>
</gene>
<dbReference type="SMART" id="SM00054">
    <property type="entry name" value="EFh"/>
    <property type="match status" value="3"/>
</dbReference>
<dbReference type="CDD" id="cd14270">
    <property type="entry name" value="UBA"/>
    <property type="match status" value="1"/>
</dbReference>
<evidence type="ECO:0000256" key="8">
    <source>
        <dbReference type="ARBA" id="ARBA00023054"/>
    </source>
</evidence>
<protein>
    <submittedName>
        <fullName evidence="17">Uncharacterized protein</fullName>
    </submittedName>
</protein>